<evidence type="ECO:0008006" key="5">
    <source>
        <dbReference type="Google" id="ProtNLM"/>
    </source>
</evidence>
<dbReference type="AlphaFoldDB" id="A0A8T4IEA8"/>
<keyword evidence="4" id="KW-1185">Reference proteome</keyword>
<organism evidence="3 4">
    <name type="scientific">Stakelama marina</name>
    <dbReference type="NCBI Taxonomy" id="2826939"/>
    <lineage>
        <taxon>Bacteria</taxon>
        <taxon>Pseudomonadati</taxon>
        <taxon>Pseudomonadota</taxon>
        <taxon>Alphaproteobacteria</taxon>
        <taxon>Sphingomonadales</taxon>
        <taxon>Sphingomonadaceae</taxon>
        <taxon>Stakelama</taxon>
    </lineage>
</organism>
<dbReference type="EMBL" id="JAGRQC010000002">
    <property type="protein sequence ID" value="MBR0552184.1"/>
    <property type="molecule type" value="Genomic_DNA"/>
</dbReference>
<evidence type="ECO:0000313" key="4">
    <source>
        <dbReference type="Proteomes" id="UP000676996"/>
    </source>
</evidence>
<dbReference type="PROSITE" id="PS51257">
    <property type="entry name" value="PROKAR_LIPOPROTEIN"/>
    <property type="match status" value="1"/>
</dbReference>
<evidence type="ECO:0000313" key="3">
    <source>
        <dbReference type="EMBL" id="MBR0552184.1"/>
    </source>
</evidence>
<proteinExistence type="predicted"/>
<feature type="chain" id="PRO_5035937228" description="Lipoprotein" evidence="2">
    <location>
        <begin position="25"/>
        <end position="199"/>
    </location>
</feature>
<dbReference type="Proteomes" id="UP000676996">
    <property type="component" value="Unassembled WGS sequence"/>
</dbReference>
<protein>
    <recommendedName>
        <fullName evidence="5">Lipoprotein</fullName>
    </recommendedName>
</protein>
<dbReference type="RefSeq" id="WP_284053478.1">
    <property type="nucleotide sequence ID" value="NZ_JAGRQC010000002.1"/>
</dbReference>
<feature type="region of interest" description="Disordered" evidence="1">
    <location>
        <begin position="22"/>
        <end position="70"/>
    </location>
</feature>
<evidence type="ECO:0000256" key="2">
    <source>
        <dbReference type="SAM" id="SignalP"/>
    </source>
</evidence>
<reference evidence="3" key="1">
    <citation type="submission" date="2021-04" db="EMBL/GenBank/DDBJ databases">
        <title>Ouciella asimina sp. nov., isolated from the surface seawater in the hydrothermal field of Okinawa Trough.</title>
        <authorList>
            <person name="Shuang W."/>
        </authorList>
    </citation>
    <scope>NUCLEOTIDE SEQUENCE</scope>
    <source>
        <strain evidence="3">LXI357</strain>
    </source>
</reference>
<evidence type="ECO:0000256" key="1">
    <source>
        <dbReference type="SAM" id="MobiDB-lite"/>
    </source>
</evidence>
<sequence>MRARIALALTVAMALAGCGGGDDAATQNNSTAIAEPEATPTPEDDGPPVVSPTPAPGSAAVSIPPPPREGRWYIRQDPDGMTAVFGPPKGEGSLSVRCDAPGRQLIFYRLAQPDSEAPVALNLFLPSGNTLLRAFPETEDHPGYYGRMPLREPWLKTLLAARGTIESDLDGRDPLSVPVAPELKQVVAHCRAAQQKGKP</sequence>
<gene>
    <name evidence="3" type="ORF">J7S20_06690</name>
</gene>
<name>A0A8T4IEA8_9SPHN</name>
<accession>A0A8T4IEA8</accession>
<keyword evidence="2" id="KW-0732">Signal</keyword>
<comment type="caution">
    <text evidence="3">The sequence shown here is derived from an EMBL/GenBank/DDBJ whole genome shotgun (WGS) entry which is preliminary data.</text>
</comment>
<feature type="signal peptide" evidence="2">
    <location>
        <begin position="1"/>
        <end position="24"/>
    </location>
</feature>